<dbReference type="PANTHER" id="PTHR47326:SF1">
    <property type="entry name" value="HTH PSQ-TYPE DOMAIN-CONTAINING PROTEIN"/>
    <property type="match status" value="1"/>
</dbReference>
<dbReference type="PANTHER" id="PTHR47326">
    <property type="entry name" value="TRANSPOSABLE ELEMENT TC3 TRANSPOSASE-LIKE PROTEIN"/>
    <property type="match status" value="1"/>
</dbReference>
<feature type="region of interest" description="Disordered" evidence="1">
    <location>
        <begin position="137"/>
        <end position="160"/>
    </location>
</feature>
<evidence type="ECO:0008006" key="4">
    <source>
        <dbReference type="Google" id="ProtNLM"/>
    </source>
</evidence>
<dbReference type="Gene3D" id="3.30.420.10">
    <property type="entry name" value="Ribonuclease H-like superfamily/Ribonuclease H"/>
    <property type="match status" value="1"/>
</dbReference>
<reference evidence="2 3" key="1">
    <citation type="submission" date="2023-11" db="EMBL/GenBank/DDBJ databases">
        <authorList>
            <person name="Hedman E."/>
            <person name="Englund M."/>
            <person name="Stromberg M."/>
            <person name="Nyberg Akerstrom W."/>
            <person name="Nylinder S."/>
            <person name="Jareborg N."/>
            <person name="Kallberg Y."/>
            <person name="Kronander E."/>
        </authorList>
    </citation>
    <scope>NUCLEOTIDE SEQUENCE [LARGE SCALE GENOMIC DNA]</scope>
</reference>
<feature type="compositionally biased region" description="Basic residues" evidence="1">
    <location>
        <begin position="142"/>
        <end position="151"/>
    </location>
</feature>
<proteinExistence type="predicted"/>
<comment type="caution">
    <text evidence="2">The sequence shown here is derived from an EMBL/GenBank/DDBJ whole genome shotgun (WGS) entry which is preliminary data.</text>
</comment>
<dbReference type="InterPro" id="IPR036397">
    <property type="entry name" value="RNaseH_sf"/>
</dbReference>
<accession>A0AAV1LZK6</accession>
<organism evidence="2 3">
    <name type="scientific">Parnassius mnemosyne</name>
    <name type="common">clouded apollo</name>
    <dbReference type="NCBI Taxonomy" id="213953"/>
    <lineage>
        <taxon>Eukaryota</taxon>
        <taxon>Metazoa</taxon>
        <taxon>Ecdysozoa</taxon>
        <taxon>Arthropoda</taxon>
        <taxon>Hexapoda</taxon>
        <taxon>Insecta</taxon>
        <taxon>Pterygota</taxon>
        <taxon>Neoptera</taxon>
        <taxon>Endopterygota</taxon>
        <taxon>Lepidoptera</taxon>
        <taxon>Glossata</taxon>
        <taxon>Ditrysia</taxon>
        <taxon>Papilionoidea</taxon>
        <taxon>Papilionidae</taxon>
        <taxon>Parnassiinae</taxon>
        <taxon>Parnassini</taxon>
        <taxon>Parnassius</taxon>
        <taxon>Driopa</taxon>
    </lineage>
</organism>
<dbReference type="Proteomes" id="UP001314205">
    <property type="component" value="Unassembled WGS sequence"/>
</dbReference>
<sequence length="173" mass="20124">MFKNRHWIFQQDSAPAHRARSTQNWLTARGIDFIGHEDWPSSSPDLNPLDYKIWQHLEEKVCAKPHQNLESLRPSLAKAAAEIDMNVIMANTEEHQDSNPITNPYYYAQDVDKFTLNYYNRKEQLHDLPPNRIAINEERQSKSKKCYRKRNRSQESSSSSYIHIISASGGGCY</sequence>
<evidence type="ECO:0000313" key="2">
    <source>
        <dbReference type="EMBL" id="CAK1599607.1"/>
    </source>
</evidence>
<dbReference type="AlphaFoldDB" id="A0AAV1LZK6"/>
<evidence type="ECO:0000256" key="1">
    <source>
        <dbReference type="SAM" id="MobiDB-lite"/>
    </source>
</evidence>
<keyword evidence="3" id="KW-1185">Reference proteome</keyword>
<dbReference type="GO" id="GO:0003676">
    <property type="term" value="F:nucleic acid binding"/>
    <property type="evidence" value="ECO:0007669"/>
    <property type="project" value="InterPro"/>
</dbReference>
<gene>
    <name evidence="2" type="ORF">PARMNEM_LOCUS18471</name>
</gene>
<protein>
    <recommendedName>
        <fullName evidence="4">Tc1-like transposase DDE domain-containing protein</fullName>
    </recommendedName>
</protein>
<dbReference type="EMBL" id="CAVLGL010000115">
    <property type="protein sequence ID" value="CAK1599607.1"/>
    <property type="molecule type" value="Genomic_DNA"/>
</dbReference>
<evidence type="ECO:0000313" key="3">
    <source>
        <dbReference type="Proteomes" id="UP001314205"/>
    </source>
</evidence>
<name>A0AAV1LZK6_9NEOP</name>